<accession>A0ABT9U159</accession>
<dbReference type="Gene3D" id="3.90.1200.10">
    <property type="match status" value="1"/>
</dbReference>
<dbReference type="Pfam" id="PF01636">
    <property type="entry name" value="APH"/>
    <property type="match status" value="1"/>
</dbReference>
<name>A0ABT9U159_PAEHA</name>
<gene>
    <name evidence="2" type="ORF">J2T15_001840</name>
</gene>
<dbReference type="Proteomes" id="UP001229346">
    <property type="component" value="Unassembled WGS sequence"/>
</dbReference>
<comment type="caution">
    <text evidence="2">The sequence shown here is derived from an EMBL/GenBank/DDBJ whole genome shotgun (WGS) entry which is preliminary data.</text>
</comment>
<dbReference type="Gene3D" id="3.30.200.20">
    <property type="entry name" value="Phosphorylase Kinase, domain 1"/>
    <property type="match status" value="1"/>
</dbReference>
<keyword evidence="2" id="KW-0808">Transferase</keyword>
<evidence type="ECO:0000313" key="3">
    <source>
        <dbReference type="Proteomes" id="UP001229346"/>
    </source>
</evidence>
<dbReference type="SUPFAM" id="SSF56112">
    <property type="entry name" value="Protein kinase-like (PK-like)"/>
    <property type="match status" value="1"/>
</dbReference>
<dbReference type="EMBL" id="JAUSSU010000003">
    <property type="protein sequence ID" value="MDQ0112405.1"/>
    <property type="molecule type" value="Genomic_DNA"/>
</dbReference>
<evidence type="ECO:0000313" key="2">
    <source>
        <dbReference type="EMBL" id="MDQ0112405.1"/>
    </source>
</evidence>
<reference evidence="2 3" key="1">
    <citation type="submission" date="2023-07" db="EMBL/GenBank/DDBJ databases">
        <title>Sorghum-associated microbial communities from plants grown in Nebraska, USA.</title>
        <authorList>
            <person name="Schachtman D."/>
        </authorList>
    </citation>
    <scope>NUCLEOTIDE SEQUENCE [LARGE SCALE GENOMIC DNA]</scope>
    <source>
        <strain evidence="2 3">CC482</strain>
    </source>
</reference>
<feature type="domain" description="Aminoglycoside phosphotransferase" evidence="1">
    <location>
        <begin position="46"/>
        <end position="268"/>
    </location>
</feature>
<dbReference type="InterPro" id="IPR011009">
    <property type="entry name" value="Kinase-like_dom_sf"/>
</dbReference>
<dbReference type="PANTHER" id="PTHR21310:SF15">
    <property type="entry name" value="AMINOGLYCOSIDE PHOSPHOTRANSFERASE DOMAIN-CONTAINING PROTEIN"/>
    <property type="match status" value="1"/>
</dbReference>
<dbReference type="RefSeq" id="WP_307203233.1">
    <property type="nucleotide sequence ID" value="NZ_JAUSSU010000003.1"/>
</dbReference>
<keyword evidence="2" id="KW-0418">Kinase</keyword>
<keyword evidence="3" id="KW-1185">Reference proteome</keyword>
<dbReference type="GO" id="GO:0016301">
    <property type="term" value="F:kinase activity"/>
    <property type="evidence" value="ECO:0007669"/>
    <property type="project" value="UniProtKB-KW"/>
</dbReference>
<organism evidence="2 3">
    <name type="scientific">Paenibacillus harenae</name>
    <dbReference type="NCBI Taxonomy" id="306543"/>
    <lineage>
        <taxon>Bacteria</taxon>
        <taxon>Bacillati</taxon>
        <taxon>Bacillota</taxon>
        <taxon>Bacilli</taxon>
        <taxon>Bacillales</taxon>
        <taxon>Paenibacillaceae</taxon>
        <taxon>Paenibacillus</taxon>
    </lineage>
</organism>
<protein>
    <submittedName>
        <fullName evidence="2">Aminoglycoside phosphotransferase (APT) family kinase protein</fullName>
    </submittedName>
</protein>
<dbReference type="PANTHER" id="PTHR21310">
    <property type="entry name" value="AMINOGLYCOSIDE PHOSPHOTRANSFERASE-RELATED-RELATED"/>
    <property type="match status" value="1"/>
</dbReference>
<proteinExistence type="predicted"/>
<evidence type="ECO:0000259" key="1">
    <source>
        <dbReference type="Pfam" id="PF01636"/>
    </source>
</evidence>
<dbReference type="InterPro" id="IPR051678">
    <property type="entry name" value="AGP_Transferase"/>
</dbReference>
<sequence>MMQATMRNFKQGRREAVMDNGIKHKVTKEQLSLLMEQTFGVAALEAEELSDGWANTAYRVELSDGKTVIVKVAPQASVKMMSYEKGLMKTEVDTLRRMKEMGGIPVPTVLAYAADDGNLGSEYFIMEKLEGTPYNKVKDSLSEAERYGIEFELGVYNRRINELVGERFGLYADSDDEQGNGGSWRETFHKLILSVLEDGRAADVALPVDYDTIEHEVAARLDCLDEVTVPRLVHWDLWDGNVFVEDGRITGIIDFERALWGDPLMEVYFGRFNHSTGFLQGYGIGELTSAEKNRKALYSLYLDLILAIECAYRLYEDGGHIAWTRDNLAQGWQQFLQQA</sequence>
<dbReference type="InterPro" id="IPR002575">
    <property type="entry name" value="Aminoglycoside_PTrfase"/>
</dbReference>